<dbReference type="Proteomes" id="UP000823388">
    <property type="component" value="Chromosome 2N"/>
</dbReference>
<reference evidence="1 2" key="1">
    <citation type="submission" date="2020-05" db="EMBL/GenBank/DDBJ databases">
        <title>WGS assembly of Panicum virgatum.</title>
        <authorList>
            <person name="Lovell J.T."/>
            <person name="Jenkins J."/>
            <person name="Shu S."/>
            <person name="Juenger T.E."/>
            <person name="Schmutz J."/>
        </authorList>
    </citation>
    <scope>NUCLEOTIDE SEQUENCE [LARGE SCALE GENOMIC DNA]</scope>
    <source>
        <strain evidence="2">cv. AP13</strain>
    </source>
</reference>
<sequence length="92" mass="9527">MVPIPGSQQSITSVSKRKKTCSGLGIICSDRTGTTLQNSGMSNQRIVRTTAQGRVATRPGGTASMHIEANVPSSQARAKVCTYVTSGTASAE</sequence>
<comment type="caution">
    <text evidence="1">The sequence shown here is derived from an EMBL/GenBank/DDBJ whole genome shotgun (WGS) entry which is preliminary data.</text>
</comment>
<dbReference type="EMBL" id="CM029040">
    <property type="protein sequence ID" value="KAG2632153.1"/>
    <property type="molecule type" value="Genomic_DNA"/>
</dbReference>
<keyword evidence="2" id="KW-1185">Reference proteome</keyword>
<evidence type="ECO:0000313" key="1">
    <source>
        <dbReference type="EMBL" id="KAG2632153.1"/>
    </source>
</evidence>
<name>A0A8T0VHI9_PANVG</name>
<gene>
    <name evidence="1" type="ORF">PVAP13_2NG065700</name>
</gene>
<organism evidence="1 2">
    <name type="scientific">Panicum virgatum</name>
    <name type="common">Blackwell switchgrass</name>
    <dbReference type="NCBI Taxonomy" id="38727"/>
    <lineage>
        <taxon>Eukaryota</taxon>
        <taxon>Viridiplantae</taxon>
        <taxon>Streptophyta</taxon>
        <taxon>Embryophyta</taxon>
        <taxon>Tracheophyta</taxon>
        <taxon>Spermatophyta</taxon>
        <taxon>Magnoliopsida</taxon>
        <taxon>Liliopsida</taxon>
        <taxon>Poales</taxon>
        <taxon>Poaceae</taxon>
        <taxon>PACMAD clade</taxon>
        <taxon>Panicoideae</taxon>
        <taxon>Panicodae</taxon>
        <taxon>Paniceae</taxon>
        <taxon>Panicinae</taxon>
        <taxon>Panicum</taxon>
        <taxon>Panicum sect. Hiantes</taxon>
    </lineage>
</organism>
<dbReference type="AlphaFoldDB" id="A0A8T0VHI9"/>
<accession>A0A8T0VHI9</accession>
<protein>
    <submittedName>
        <fullName evidence="1">Uncharacterized protein</fullName>
    </submittedName>
</protein>
<evidence type="ECO:0000313" key="2">
    <source>
        <dbReference type="Proteomes" id="UP000823388"/>
    </source>
</evidence>
<proteinExistence type="predicted"/>